<comment type="subcellular location">
    <subcellularLocation>
        <location evidence="1">Membrane</location>
    </subcellularLocation>
</comment>
<feature type="coiled-coil region" evidence="5">
    <location>
        <begin position="84"/>
        <end position="111"/>
    </location>
</feature>
<dbReference type="PROSITE" id="PS50885">
    <property type="entry name" value="HAMP"/>
    <property type="match status" value="1"/>
</dbReference>
<evidence type="ECO:0000256" key="2">
    <source>
        <dbReference type="ARBA" id="ARBA00023224"/>
    </source>
</evidence>
<dbReference type="InterPro" id="IPR004089">
    <property type="entry name" value="MCPsignal_dom"/>
</dbReference>
<dbReference type="Gene3D" id="1.10.287.950">
    <property type="entry name" value="Methyl-accepting chemotaxis protein"/>
    <property type="match status" value="1"/>
</dbReference>
<dbReference type="PANTHER" id="PTHR32089">
    <property type="entry name" value="METHYL-ACCEPTING CHEMOTAXIS PROTEIN MCPB"/>
    <property type="match status" value="1"/>
</dbReference>
<dbReference type="SMART" id="SM00304">
    <property type="entry name" value="HAMP"/>
    <property type="match status" value="1"/>
</dbReference>
<evidence type="ECO:0000259" key="7">
    <source>
        <dbReference type="PROSITE" id="PS50111"/>
    </source>
</evidence>
<dbReference type="EMBL" id="JAEMHM010000007">
    <property type="protein sequence ID" value="MBJ6724975.1"/>
    <property type="molecule type" value="Genomic_DNA"/>
</dbReference>
<dbReference type="InterPro" id="IPR024478">
    <property type="entry name" value="HlyB_4HB_MCP"/>
</dbReference>
<sequence>MKKHGSIKGKLFLGFGIIAVTGAIVALTAGYAISVLSSNIDSLLDTRLPQVELVRKINEAIYTSAVHIDEAILATTQDNALAELEVTTSNRKATNENMEKLKKSLTSDQEKALYQVILDNRKPYVEARDQVIKLVKDGKRDEAVQAMPSVKQLRAAFLKALSDLQVHVQQQATSSGKSTEHNAQLAKLIIVAVAGVTFVIAVFVMLWIVRSISRPIAAAVETANRIAARDLTVHIDESDCSETGQLMAAMGNMVQNLRQILSETARISTTIATASVQLESASQQIATGTEEVACQTHTVAAASEEMAATSTDIAANCQAAARNSEQATTAATSGTAVVARTIDVMNRIADRVNASAQTVANLGARSVQIGEIVGTIEDIADQTNLLALNAAIEAARAGDQGRGFAVVADEVRALAERTTKATREIADMIKAIQTETRGAVSAMEEGVREVHQGTETTAQSGTALQEILDQVNAVSLQVSQIATAVEEQSATITEITGNTHQISEVVRQTAQGSQESALAAAQLADLSRNLNEVVRGFRLA</sequence>
<evidence type="ECO:0000256" key="6">
    <source>
        <dbReference type="SAM" id="Phobius"/>
    </source>
</evidence>
<dbReference type="Pfam" id="PF12729">
    <property type="entry name" value="4HB_MCP_1"/>
    <property type="match status" value="1"/>
</dbReference>
<keyword evidence="6" id="KW-0472">Membrane</keyword>
<keyword evidence="5" id="KW-0175">Coiled coil</keyword>
<feature type="domain" description="HAMP" evidence="8">
    <location>
        <begin position="210"/>
        <end position="262"/>
    </location>
</feature>
<dbReference type="CDD" id="cd19411">
    <property type="entry name" value="MCP2201-like_sensor"/>
    <property type="match status" value="1"/>
</dbReference>
<dbReference type="CDD" id="cd11386">
    <property type="entry name" value="MCP_signal"/>
    <property type="match status" value="1"/>
</dbReference>
<keyword evidence="10" id="KW-1185">Reference proteome</keyword>
<comment type="similarity">
    <text evidence="3">Belongs to the methyl-accepting chemotaxis (MCP) protein family.</text>
</comment>
<evidence type="ECO:0000256" key="5">
    <source>
        <dbReference type="SAM" id="Coils"/>
    </source>
</evidence>
<evidence type="ECO:0000259" key="8">
    <source>
        <dbReference type="PROSITE" id="PS50885"/>
    </source>
</evidence>
<comment type="caution">
    <text evidence="9">The sequence shown here is derived from an EMBL/GenBank/DDBJ whole genome shotgun (WGS) entry which is preliminary data.</text>
</comment>
<dbReference type="Pfam" id="PF00672">
    <property type="entry name" value="HAMP"/>
    <property type="match status" value="1"/>
</dbReference>
<accession>A0A8J7LVF9</accession>
<dbReference type="AlphaFoldDB" id="A0A8J7LVF9"/>
<feature type="transmembrane region" description="Helical" evidence="6">
    <location>
        <begin position="188"/>
        <end position="209"/>
    </location>
</feature>
<dbReference type="CDD" id="cd06225">
    <property type="entry name" value="HAMP"/>
    <property type="match status" value="1"/>
</dbReference>
<evidence type="ECO:0000313" key="10">
    <source>
        <dbReference type="Proteomes" id="UP000636888"/>
    </source>
</evidence>
<dbReference type="GO" id="GO:0004888">
    <property type="term" value="F:transmembrane signaling receptor activity"/>
    <property type="evidence" value="ECO:0007669"/>
    <property type="project" value="InterPro"/>
</dbReference>
<evidence type="ECO:0000313" key="9">
    <source>
        <dbReference type="EMBL" id="MBJ6724975.1"/>
    </source>
</evidence>
<feature type="domain" description="Methyl-accepting transducer" evidence="7">
    <location>
        <begin position="267"/>
        <end position="503"/>
    </location>
</feature>
<dbReference type="SUPFAM" id="SSF58104">
    <property type="entry name" value="Methyl-accepting chemotaxis protein (MCP) signaling domain"/>
    <property type="match status" value="1"/>
</dbReference>
<organism evidence="9 10">
    <name type="scientific">Geomesophilobacter sediminis</name>
    <dbReference type="NCBI Taxonomy" id="2798584"/>
    <lineage>
        <taxon>Bacteria</taxon>
        <taxon>Pseudomonadati</taxon>
        <taxon>Thermodesulfobacteriota</taxon>
        <taxon>Desulfuromonadia</taxon>
        <taxon>Geobacterales</taxon>
        <taxon>Geobacteraceae</taxon>
        <taxon>Geomesophilobacter</taxon>
    </lineage>
</organism>
<dbReference type="InterPro" id="IPR004090">
    <property type="entry name" value="Chemotax_Me-accpt_rcpt"/>
</dbReference>
<evidence type="ECO:0000256" key="1">
    <source>
        <dbReference type="ARBA" id="ARBA00004370"/>
    </source>
</evidence>
<protein>
    <submittedName>
        <fullName evidence="9">Methyl-accepting chemotaxis protein</fullName>
    </submittedName>
</protein>
<keyword evidence="6" id="KW-1133">Transmembrane helix</keyword>
<proteinExistence type="inferred from homology"/>
<dbReference type="PRINTS" id="PR00260">
    <property type="entry name" value="CHEMTRNSDUCR"/>
</dbReference>
<dbReference type="GO" id="GO:0016020">
    <property type="term" value="C:membrane"/>
    <property type="evidence" value="ECO:0007669"/>
    <property type="project" value="UniProtKB-SubCell"/>
</dbReference>
<dbReference type="GO" id="GO:0006935">
    <property type="term" value="P:chemotaxis"/>
    <property type="evidence" value="ECO:0007669"/>
    <property type="project" value="InterPro"/>
</dbReference>
<dbReference type="SMART" id="SM00283">
    <property type="entry name" value="MA"/>
    <property type="match status" value="1"/>
</dbReference>
<evidence type="ECO:0000256" key="3">
    <source>
        <dbReference type="ARBA" id="ARBA00029447"/>
    </source>
</evidence>
<evidence type="ECO:0000256" key="4">
    <source>
        <dbReference type="PROSITE-ProRule" id="PRU00284"/>
    </source>
</evidence>
<reference evidence="9" key="1">
    <citation type="submission" date="2020-12" db="EMBL/GenBank/DDBJ databases">
        <title>Geomonas sp. Red875, isolated from river sediment.</title>
        <authorList>
            <person name="Xu Z."/>
            <person name="Zhang Z."/>
            <person name="Masuda Y."/>
            <person name="Itoh H."/>
            <person name="Senoo K."/>
        </authorList>
    </citation>
    <scope>NUCLEOTIDE SEQUENCE</scope>
    <source>
        <strain evidence="9">Red875</strain>
    </source>
</reference>
<dbReference type="PROSITE" id="PS50111">
    <property type="entry name" value="CHEMOTAXIS_TRANSDUC_2"/>
    <property type="match status" value="1"/>
</dbReference>
<dbReference type="Pfam" id="PF00015">
    <property type="entry name" value="MCPsignal"/>
    <property type="match status" value="1"/>
</dbReference>
<dbReference type="InterPro" id="IPR003660">
    <property type="entry name" value="HAMP_dom"/>
</dbReference>
<gene>
    <name evidence="9" type="ORF">JFN93_09670</name>
</gene>
<keyword evidence="6" id="KW-0812">Transmembrane</keyword>
<dbReference type="PANTHER" id="PTHR32089:SF112">
    <property type="entry name" value="LYSOZYME-LIKE PROTEIN-RELATED"/>
    <property type="match status" value="1"/>
</dbReference>
<dbReference type="Proteomes" id="UP000636888">
    <property type="component" value="Unassembled WGS sequence"/>
</dbReference>
<name>A0A8J7LVF9_9BACT</name>
<dbReference type="RefSeq" id="WP_199383871.1">
    <property type="nucleotide sequence ID" value="NZ_JAEMHM010000007.1"/>
</dbReference>
<keyword evidence="2 4" id="KW-0807">Transducer</keyword>
<dbReference type="FunFam" id="1.10.287.950:FF:000001">
    <property type="entry name" value="Methyl-accepting chemotaxis sensory transducer"/>
    <property type="match status" value="1"/>
</dbReference>
<dbReference type="GO" id="GO:0007165">
    <property type="term" value="P:signal transduction"/>
    <property type="evidence" value="ECO:0007669"/>
    <property type="project" value="UniProtKB-KW"/>
</dbReference>
<feature type="transmembrane region" description="Helical" evidence="6">
    <location>
        <begin position="12"/>
        <end position="33"/>
    </location>
</feature>
<dbReference type="InterPro" id="IPR047347">
    <property type="entry name" value="YvaQ-like_sensor"/>
</dbReference>